<accession>A0A2S0VVY8</accession>
<organism evidence="3 4">
    <name type="scientific">Saccharobesus litoralis</name>
    <dbReference type="NCBI Taxonomy" id="2172099"/>
    <lineage>
        <taxon>Bacteria</taxon>
        <taxon>Pseudomonadati</taxon>
        <taxon>Pseudomonadota</taxon>
        <taxon>Gammaproteobacteria</taxon>
        <taxon>Alteromonadales</taxon>
        <taxon>Alteromonadaceae</taxon>
        <taxon>Saccharobesus</taxon>
    </lineage>
</organism>
<evidence type="ECO:0000313" key="3">
    <source>
        <dbReference type="EMBL" id="AWB68270.1"/>
    </source>
</evidence>
<keyword evidence="1" id="KW-0732">Signal</keyword>
<evidence type="ECO:0000313" key="4">
    <source>
        <dbReference type="Proteomes" id="UP000244441"/>
    </source>
</evidence>
<dbReference type="InterPro" id="IPR007655">
    <property type="entry name" value="Slam_C"/>
</dbReference>
<feature type="domain" description="Surface lipoprotein assembly modifier C-terminal" evidence="2">
    <location>
        <begin position="50"/>
        <end position="292"/>
    </location>
</feature>
<feature type="chain" id="PRO_5015626916" description="Surface lipoprotein assembly modifier C-terminal domain-containing protein" evidence="1">
    <location>
        <begin position="24"/>
        <end position="302"/>
    </location>
</feature>
<protein>
    <recommendedName>
        <fullName evidence="2">Surface lipoprotein assembly modifier C-terminal domain-containing protein</fullName>
    </recommendedName>
</protein>
<dbReference type="OrthoDB" id="6380601at2"/>
<dbReference type="AlphaFoldDB" id="A0A2S0VVY8"/>
<evidence type="ECO:0000259" key="2">
    <source>
        <dbReference type="Pfam" id="PF04575"/>
    </source>
</evidence>
<name>A0A2S0VVY8_9ALTE</name>
<dbReference type="EMBL" id="CP026604">
    <property type="protein sequence ID" value="AWB68270.1"/>
    <property type="molecule type" value="Genomic_DNA"/>
</dbReference>
<gene>
    <name evidence="3" type="ORF">C2869_18440</name>
</gene>
<evidence type="ECO:0000256" key="1">
    <source>
        <dbReference type="SAM" id="SignalP"/>
    </source>
</evidence>
<sequence>MCRTYSKLAAISFTLFFSTISQANEVKFNVSVNAGLLNDSRLTIAELDQVSNQADVALSSGVKAGMNWQPNADWNVKLSYGLDQKNYQDFDEYDLFTQQLNMGVERKFSGFNLGVNYLNVSADLDGQDFLALNQVSVYWSNLINNRYFFRVATDITDKEFALFSGRNADNLNINGQAFVFFDNAERFVMLGVGQEWEDSQNALYQYEQQHIQANFSQKWQWFGANQVQLKLQAKQRDYDQFTIQESGLREDTLYSVGVNWQHDFNPEWSIKTDISYKDNQSNFTVADYDETLTSVMLHYSYR</sequence>
<dbReference type="Proteomes" id="UP000244441">
    <property type="component" value="Chromosome"/>
</dbReference>
<keyword evidence="4" id="KW-1185">Reference proteome</keyword>
<proteinExistence type="predicted"/>
<dbReference type="Pfam" id="PF04575">
    <property type="entry name" value="SlipAM"/>
    <property type="match status" value="1"/>
</dbReference>
<dbReference type="KEGG" id="cate:C2869_18440"/>
<reference evidence="3 4" key="1">
    <citation type="submission" date="2018-01" db="EMBL/GenBank/DDBJ databases">
        <title>Genome sequence of a Cantenovulum-like bacteria.</title>
        <authorList>
            <person name="Tan W.R."/>
            <person name="Lau N.-S."/>
            <person name="Go F."/>
            <person name="Amirul A.-A.A."/>
        </authorList>
    </citation>
    <scope>NUCLEOTIDE SEQUENCE [LARGE SCALE GENOMIC DNA]</scope>
    <source>
        <strain evidence="3 4">CCB-QB4</strain>
    </source>
</reference>
<dbReference type="RefSeq" id="WP_108604334.1">
    <property type="nucleotide sequence ID" value="NZ_CP026604.1"/>
</dbReference>
<feature type="signal peptide" evidence="1">
    <location>
        <begin position="1"/>
        <end position="23"/>
    </location>
</feature>